<accession>A0ABU1PV30</accession>
<keyword evidence="2" id="KW-1185">Reference proteome</keyword>
<name>A0ABU1PV30_9PSEU</name>
<gene>
    <name evidence="1" type="ORF">J2S66_002889</name>
</gene>
<sequence length="32" mass="3296">MPWTPQHVVRAVVEAALAAAHARTGDVEAVAA</sequence>
<organism evidence="1 2">
    <name type="scientific">Saccharothrix longispora</name>
    <dbReference type="NCBI Taxonomy" id="33920"/>
    <lineage>
        <taxon>Bacteria</taxon>
        <taxon>Bacillati</taxon>
        <taxon>Actinomycetota</taxon>
        <taxon>Actinomycetes</taxon>
        <taxon>Pseudonocardiales</taxon>
        <taxon>Pseudonocardiaceae</taxon>
        <taxon>Saccharothrix</taxon>
    </lineage>
</organism>
<evidence type="ECO:0000313" key="2">
    <source>
        <dbReference type="Proteomes" id="UP001268819"/>
    </source>
</evidence>
<reference evidence="1 2" key="1">
    <citation type="submission" date="2023-07" db="EMBL/GenBank/DDBJ databases">
        <title>Sequencing the genomes of 1000 actinobacteria strains.</title>
        <authorList>
            <person name="Klenk H.-P."/>
        </authorList>
    </citation>
    <scope>NUCLEOTIDE SEQUENCE [LARGE SCALE GENOMIC DNA]</scope>
    <source>
        <strain evidence="1 2">DSM 43749</strain>
    </source>
</reference>
<protein>
    <submittedName>
        <fullName evidence="1">Uncharacterized protein</fullName>
    </submittedName>
</protein>
<proteinExistence type="predicted"/>
<dbReference type="EMBL" id="JAVDSG010000001">
    <property type="protein sequence ID" value="MDR6594505.1"/>
    <property type="molecule type" value="Genomic_DNA"/>
</dbReference>
<dbReference type="Proteomes" id="UP001268819">
    <property type="component" value="Unassembled WGS sequence"/>
</dbReference>
<comment type="caution">
    <text evidence="1">The sequence shown here is derived from an EMBL/GenBank/DDBJ whole genome shotgun (WGS) entry which is preliminary data.</text>
</comment>
<evidence type="ECO:0000313" key="1">
    <source>
        <dbReference type="EMBL" id="MDR6594505.1"/>
    </source>
</evidence>